<comment type="subunit">
    <text evidence="7">Homodimer.</text>
</comment>
<dbReference type="Gene3D" id="3.90.1150.10">
    <property type="entry name" value="Aspartate Aminotransferase, domain 1"/>
    <property type="match status" value="1"/>
</dbReference>
<feature type="modified residue" description="N6-(pyridoxal phosphate)lysine" evidence="7">
    <location>
        <position position="267"/>
    </location>
</feature>
<evidence type="ECO:0000313" key="9">
    <source>
        <dbReference type="Proteomes" id="UP000239867"/>
    </source>
</evidence>
<comment type="subcellular location">
    <subcellularLocation>
        <location evidence="7">Cytoplasm</location>
    </subcellularLocation>
</comment>
<organism evidence="8 9">
    <name type="scientific">Desulfobulbus oralis</name>
    <dbReference type="NCBI Taxonomy" id="1986146"/>
    <lineage>
        <taxon>Bacteria</taxon>
        <taxon>Pseudomonadati</taxon>
        <taxon>Thermodesulfobacteriota</taxon>
        <taxon>Desulfobulbia</taxon>
        <taxon>Desulfobulbales</taxon>
        <taxon>Desulfobulbaceae</taxon>
        <taxon>Desulfobulbus</taxon>
    </lineage>
</organism>
<evidence type="ECO:0000256" key="5">
    <source>
        <dbReference type="ARBA" id="ARBA00023235"/>
    </source>
</evidence>
<comment type="catalytic activity">
    <reaction evidence="7">
        <text>(S)-4-amino-5-oxopentanoate = 5-aminolevulinate</text>
        <dbReference type="Rhea" id="RHEA:14265"/>
        <dbReference type="ChEBI" id="CHEBI:57501"/>
        <dbReference type="ChEBI" id="CHEBI:356416"/>
        <dbReference type="EC" id="5.4.3.8"/>
    </reaction>
</comment>
<dbReference type="SUPFAM" id="SSF53383">
    <property type="entry name" value="PLP-dependent transferases"/>
    <property type="match status" value="1"/>
</dbReference>
<dbReference type="InterPro" id="IPR015424">
    <property type="entry name" value="PyrdxlP-dep_Trfase"/>
</dbReference>
<dbReference type="PANTHER" id="PTHR43713:SF3">
    <property type="entry name" value="GLUTAMATE-1-SEMIALDEHYDE 2,1-AMINOMUTASE 1, CHLOROPLASTIC-RELATED"/>
    <property type="match status" value="1"/>
</dbReference>
<dbReference type="EMBL" id="CP021255">
    <property type="protein sequence ID" value="AVD70839.1"/>
    <property type="molecule type" value="Genomic_DNA"/>
</dbReference>
<dbReference type="HAMAP" id="MF_00375">
    <property type="entry name" value="HemL_aminotrans_3"/>
    <property type="match status" value="1"/>
</dbReference>
<dbReference type="InterPro" id="IPR015421">
    <property type="entry name" value="PyrdxlP-dep_Trfase_major"/>
</dbReference>
<dbReference type="Gene3D" id="3.40.640.10">
    <property type="entry name" value="Type I PLP-dependent aspartate aminotransferase-like (Major domain)"/>
    <property type="match status" value="1"/>
</dbReference>
<dbReference type="AlphaFoldDB" id="A0A2L1GMC4"/>
<sequence length="432" mass="45838">MNTANSVRLFAKARASIPGGVNSPVRACRAVGCDPLFVQKAAGCLITDVDGNTFIDMVSSWGPLILGHAHPEVVAAIRRTAALGTSFGAPSPLEVELAELLCSALPSLDMVRFVNSGTEATMSAIRLARAHTGRNIVVKFDGCYHGHADSFLVRAGSGLITLGIPGSPGVPDDIVKNTVSIPYNDIPTFKATLGERGGEIACVIVEPVAGNMGVVLPEPGFLETLRTETAARGIVLIFDEVITGFRLAYGGAQTRFGIEPDLTTLGKIIGGGLPVAAYGGKQALMNKVAPEGPVYQAGTLSGNPLAMAAGITMLKLLHEPGFYEELEAKANRLADGLAERAQAAGVPLTLNRIGSMMTCFFSRGPVRDYNSAMTANTDMYARHYRSMLADGIWLGPSQFEAFFLSAAHEERHLQKILDAAERSFRNLMHVIK</sequence>
<evidence type="ECO:0000313" key="8">
    <source>
        <dbReference type="EMBL" id="AVD70839.1"/>
    </source>
</evidence>
<dbReference type="GO" id="GO:0008483">
    <property type="term" value="F:transaminase activity"/>
    <property type="evidence" value="ECO:0007669"/>
    <property type="project" value="InterPro"/>
</dbReference>
<dbReference type="Proteomes" id="UP000239867">
    <property type="component" value="Chromosome"/>
</dbReference>
<dbReference type="GO" id="GO:0042286">
    <property type="term" value="F:glutamate-1-semialdehyde 2,1-aminomutase activity"/>
    <property type="evidence" value="ECO:0007669"/>
    <property type="project" value="UniProtKB-UniRule"/>
</dbReference>
<dbReference type="UniPathway" id="UPA00251">
    <property type="reaction ID" value="UER00317"/>
</dbReference>
<dbReference type="CDD" id="cd00610">
    <property type="entry name" value="OAT_like"/>
    <property type="match status" value="1"/>
</dbReference>
<dbReference type="InterPro" id="IPR015422">
    <property type="entry name" value="PyrdxlP-dep_Trfase_small"/>
</dbReference>
<dbReference type="InterPro" id="IPR005814">
    <property type="entry name" value="Aminotrans_3"/>
</dbReference>
<comment type="cofactor">
    <cofactor evidence="1 7">
        <name>pyridoxal 5'-phosphate</name>
        <dbReference type="ChEBI" id="CHEBI:597326"/>
    </cofactor>
</comment>
<comment type="pathway">
    <text evidence="2">Porphyrin-containing compound metabolism; protoporphyrin-IX biosynthesis; 5-aminolevulinate from L-glutamyl-tRNA(Glu): step 2/2.</text>
</comment>
<keyword evidence="6 7" id="KW-0627">Porphyrin biosynthesis</keyword>
<evidence type="ECO:0000256" key="6">
    <source>
        <dbReference type="ARBA" id="ARBA00023244"/>
    </source>
</evidence>
<dbReference type="KEGG" id="deo:CAY53_04540"/>
<keyword evidence="5 7" id="KW-0413">Isomerase</keyword>
<comment type="similarity">
    <text evidence="3 7">Belongs to the class-III pyridoxal-phosphate-dependent aminotransferase family. HemL subfamily.</text>
</comment>
<evidence type="ECO:0000256" key="4">
    <source>
        <dbReference type="ARBA" id="ARBA00022898"/>
    </source>
</evidence>
<evidence type="ECO:0000256" key="1">
    <source>
        <dbReference type="ARBA" id="ARBA00001933"/>
    </source>
</evidence>
<name>A0A2L1GMC4_9BACT</name>
<dbReference type="PROSITE" id="PS00600">
    <property type="entry name" value="AA_TRANSFER_CLASS_3"/>
    <property type="match status" value="1"/>
</dbReference>
<keyword evidence="7" id="KW-0963">Cytoplasm</keyword>
<dbReference type="FunFam" id="3.40.640.10:FF:000021">
    <property type="entry name" value="Glutamate-1-semialdehyde 2,1-aminomutase"/>
    <property type="match status" value="1"/>
</dbReference>
<gene>
    <name evidence="7" type="primary">hemL</name>
    <name evidence="8" type="ORF">CAY53_04540</name>
</gene>
<dbReference type="InterPro" id="IPR049704">
    <property type="entry name" value="Aminotrans_3_PPA_site"/>
</dbReference>
<keyword evidence="9" id="KW-1185">Reference proteome</keyword>
<accession>A0A2L1GMC4</accession>
<keyword evidence="4 7" id="KW-0663">Pyridoxal phosphate</keyword>
<dbReference type="NCBIfam" id="TIGR00713">
    <property type="entry name" value="hemL"/>
    <property type="match status" value="1"/>
</dbReference>
<dbReference type="GO" id="GO:0005737">
    <property type="term" value="C:cytoplasm"/>
    <property type="evidence" value="ECO:0007669"/>
    <property type="project" value="UniProtKB-SubCell"/>
</dbReference>
<dbReference type="EC" id="5.4.3.8" evidence="7"/>
<protein>
    <recommendedName>
        <fullName evidence="7">Glutamate-1-semialdehyde 2,1-aminomutase</fullName>
        <shortName evidence="7">GSA</shortName>
        <ecNumber evidence="7">5.4.3.8</ecNumber>
    </recommendedName>
    <alternativeName>
        <fullName evidence="7">Glutamate-1-semialdehyde aminotransferase</fullName>
        <shortName evidence="7">GSA-AT</shortName>
    </alternativeName>
</protein>
<evidence type="ECO:0000256" key="2">
    <source>
        <dbReference type="ARBA" id="ARBA00004819"/>
    </source>
</evidence>
<dbReference type="GO" id="GO:0006782">
    <property type="term" value="P:protoporphyrinogen IX biosynthetic process"/>
    <property type="evidence" value="ECO:0007669"/>
    <property type="project" value="UniProtKB-UniRule"/>
</dbReference>
<dbReference type="InterPro" id="IPR004639">
    <property type="entry name" value="4pyrrol_synth_GluAld_NH2Trfase"/>
</dbReference>
<proteinExistence type="inferred from homology"/>
<dbReference type="Pfam" id="PF00202">
    <property type="entry name" value="Aminotran_3"/>
    <property type="match status" value="1"/>
</dbReference>
<dbReference type="RefSeq" id="WP_104936126.1">
    <property type="nucleotide sequence ID" value="NZ_CP021255.1"/>
</dbReference>
<dbReference type="GO" id="GO:0030170">
    <property type="term" value="F:pyridoxal phosphate binding"/>
    <property type="evidence" value="ECO:0007669"/>
    <property type="project" value="InterPro"/>
</dbReference>
<dbReference type="OrthoDB" id="9801834at2"/>
<dbReference type="NCBIfam" id="NF000818">
    <property type="entry name" value="PRK00062.1"/>
    <property type="match status" value="1"/>
</dbReference>
<dbReference type="PANTHER" id="PTHR43713">
    <property type="entry name" value="GLUTAMATE-1-SEMIALDEHYDE 2,1-AMINOMUTASE"/>
    <property type="match status" value="1"/>
</dbReference>
<reference evidence="8 9" key="1">
    <citation type="journal article" date="2018" name="MBio">
        <title>Insights into the evolution of host association through the isolation and characterization of a novel human periodontal pathobiont, Desulfobulbus oralis.</title>
        <authorList>
            <person name="Cross K.L."/>
            <person name="Chirania P."/>
            <person name="Xiong W."/>
            <person name="Beall C.J."/>
            <person name="Elkins J.G."/>
            <person name="Giannone R.J."/>
            <person name="Griffen A.L."/>
            <person name="Guss A.M."/>
            <person name="Hettich R.L."/>
            <person name="Joshi S.S."/>
            <person name="Mokrzan E.M."/>
            <person name="Martin R.K."/>
            <person name="Zhulin I.B."/>
            <person name="Leys E.J."/>
            <person name="Podar M."/>
        </authorList>
    </citation>
    <scope>NUCLEOTIDE SEQUENCE [LARGE SCALE GENOMIC DNA]</scope>
    <source>
        <strain evidence="8 9">ORNL</strain>
    </source>
</reference>
<evidence type="ECO:0000256" key="3">
    <source>
        <dbReference type="ARBA" id="ARBA00008981"/>
    </source>
</evidence>
<evidence type="ECO:0000256" key="7">
    <source>
        <dbReference type="HAMAP-Rule" id="MF_00375"/>
    </source>
</evidence>